<dbReference type="GO" id="GO:0047470">
    <property type="term" value="F:(1,4)-alpha-D-glucan 1-alpha-D-glucosylmutase activity"/>
    <property type="evidence" value="ECO:0007669"/>
    <property type="project" value="UniProtKB-EC"/>
</dbReference>
<dbReference type="Gene3D" id="3.20.20.80">
    <property type="entry name" value="Glycosidases"/>
    <property type="match status" value="3"/>
</dbReference>
<dbReference type="SUPFAM" id="SSF51445">
    <property type="entry name" value="(Trans)glycosidases"/>
    <property type="match status" value="1"/>
</dbReference>
<reference evidence="3" key="1">
    <citation type="submission" date="2016-11" db="EMBL/GenBank/DDBJ databases">
        <title>Comparative genomic and phenotypic analysis of Granulibacter bethesdensis clinical isolates from patients with chronic granulomatous disease.</title>
        <authorList>
            <person name="Zarember K.A."/>
            <person name="Porcella S.F."/>
            <person name="Chu J."/>
            <person name="Ding L."/>
            <person name="Dahlstrom E."/>
            <person name="Barbian K."/>
            <person name="Martens C."/>
            <person name="Sykora L."/>
            <person name="Kramer S."/>
            <person name="Pettinato A.M."/>
            <person name="Hong H."/>
            <person name="Wald G."/>
            <person name="Berg L.J."/>
            <person name="Rogge L.S."/>
            <person name="Greenberg D.E."/>
            <person name="Falcone E.L."/>
            <person name="Neves J.F."/>
            <person name="Simoes M.J."/>
            <person name="Casal M."/>
            <person name="Rodriguez-Lopez F.C."/>
            <person name="Zelazny A."/>
            <person name="Gallin J.I."/>
            <person name="Holland S.M."/>
        </authorList>
    </citation>
    <scope>NUCLEOTIDE SEQUENCE [LARGE SCALE GENOMIC DNA]</scope>
    <source>
        <strain evidence="3">NIH9.1</strain>
    </source>
</reference>
<proteinExistence type="predicted"/>
<dbReference type="NCBIfam" id="TIGR02401">
    <property type="entry name" value="trehalose_TreY"/>
    <property type="match status" value="1"/>
</dbReference>
<dbReference type="Gene3D" id="1.10.10.470">
    <property type="entry name" value="Maltooligosyl trehalose synthase, domain 4"/>
    <property type="match status" value="1"/>
</dbReference>
<keyword evidence="2" id="KW-0413">Isomerase</keyword>
<dbReference type="SMART" id="SM00642">
    <property type="entry name" value="Aamy"/>
    <property type="match status" value="1"/>
</dbReference>
<dbReference type="InterPro" id="IPR006047">
    <property type="entry name" value="GH13_cat_dom"/>
</dbReference>
<dbReference type="InterPro" id="IPR013797">
    <property type="entry name" value="Maltooligo_trehalose_synth_4"/>
</dbReference>
<organism evidence="2 3">
    <name type="scientific">Granulibacter bethesdensis</name>
    <dbReference type="NCBI Taxonomy" id="364410"/>
    <lineage>
        <taxon>Bacteria</taxon>
        <taxon>Pseudomonadati</taxon>
        <taxon>Pseudomonadota</taxon>
        <taxon>Alphaproteobacteria</taxon>
        <taxon>Acetobacterales</taxon>
        <taxon>Acetobacteraceae</taxon>
        <taxon>Granulibacter</taxon>
    </lineage>
</organism>
<dbReference type="Gene3D" id="3.30.1590.10">
    <property type="entry name" value="Maltooligosyl trehalose synthase, domain 2"/>
    <property type="match status" value="1"/>
</dbReference>
<name>A0AAC9K9E3_9PROT</name>
<dbReference type="PANTHER" id="PTHR10357:SF216">
    <property type="entry name" value="MALTOOLIGOSYL TREHALOSE SYNTHASE-RELATED"/>
    <property type="match status" value="1"/>
</dbReference>
<dbReference type="GO" id="GO:0005992">
    <property type="term" value="P:trehalose biosynthetic process"/>
    <property type="evidence" value="ECO:0007669"/>
    <property type="project" value="TreeGrafter"/>
</dbReference>
<evidence type="ECO:0000313" key="2">
    <source>
        <dbReference type="EMBL" id="APH53999.1"/>
    </source>
</evidence>
<dbReference type="Gene3D" id="1.10.150.200">
    <property type="entry name" value="Maltooligosyl trehalose synthase, domain 3"/>
    <property type="match status" value="1"/>
</dbReference>
<sequence>MSISATARLQFHKNFTLADGTKLVPYLASLGISHLYASPLLKARPGSTHGYDIVDHTQLNPEIGDEAALQTLVAALRQHDMGLILDIVPNHMGVGGSDNLWWLDVLEWGRSSPYAEFFDIDWDPPDSSLRGRILAPFLGSPYGDALDQGDITLHFDDQDGRLFISCYGSHRFPVAPREYVTILSAEGGRLEEITRDIAELPAGRDSTRRQVEALRQQLCEPSVRAGIDHALSAFDPRQPEGRERLHRLLERQHYRLSFWRAASDEINWRRFFDINGLAGVRVEVPHVFDATHAYTLSLYARGLIDGLRIDHVDGLADPRGYCRKLRRRLEAATGSRPVELRHIRPVIWVEKILAPHERLPVDWLTDGTTGYDFMSQVSALLHDPSGEAPLTHFWTSFTHRPGDFEDEAKAARRQILRESLSSETFATAAALHRLARRDPHTRDYTLTAIRRVLVEILVHFHVYRIYAGLGGMAEPDERELDWAIAGARKTVRSADLGLLDLVGRWLAGNGLRQVPAGARRQEWLRAMVRFQQLSAPTNAKSVEDTAFYRYGRLLSRNEVGAEPQQFALTPAAFHGANTERRKRWPRGLLATATHDHKRGEDTRARIAVLSELPELWENAVTRWSRLNAPLRREIEHHPAPDAADEVMLYQMLIGAWPFGLSPDDKEGMAVFIERIAAWQEKALREAKRHSEWAAPNEAYESACHSFLSDLLNPDRPAKVAQDMAAFASGIMAAGACNSLSQTLLKATSPGIPDLYQGAEFWDLSLVDPDNRRPVDFPSRIAALQEGNEAEAANLARHWHDGHIKQAILAAALRLRHRAPGLFEEGTYLPLKVEGPQSSHILAFVRAHEGRAALTAVTRLTVRLRNEDDFSVSLAQLSSDSSAPLPLAAQAAPALAELWTVPATSWKGTFIHVPRQFQGRKVKNLLDGMVMNALPARIRAEDLFNILPVALLEAG</sequence>
<dbReference type="PANTHER" id="PTHR10357">
    <property type="entry name" value="ALPHA-AMYLASE FAMILY MEMBER"/>
    <property type="match status" value="1"/>
</dbReference>
<dbReference type="RefSeq" id="WP_072572154.1">
    <property type="nucleotide sequence ID" value="NZ_CP018191.1"/>
</dbReference>
<gene>
    <name evidence="2" type="ORF">GbCGDNIH9_0747</name>
</gene>
<feature type="domain" description="Glycosyl hydrolase family 13 catalytic" evidence="1">
    <location>
        <begin position="15"/>
        <end position="450"/>
    </location>
</feature>
<accession>A0AAC9K9E3</accession>
<dbReference type="EC" id="5.4.99.15" evidence="2"/>
<evidence type="ECO:0000259" key="1">
    <source>
        <dbReference type="SMART" id="SM00642"/>
    </source>
</evidence>
<dbReference type="Proteomes" id="UP000182373">
    <property type="component" value="Chromosome"/>
</dbReference>
<evidence type="ECO:0000313" key="3">
    <source>
        <dbReference type="Proteomes" id="UP000182373"/>
    </source>
</evidence>
<dbReference type="InterPro" id="IPR017853">
    <property type="entry name" value="GH"/>
</dbReference>
<dbReference type="GO" id="GO:0030980">
    <property type="term" value="P:alpha-glucan catabolic process"/>
    <property type="evidence" value="ECO:0007669"/>
    <property type="project" value="TreeGrafter"/>
</dbReference>
<dbReference type="Pfam" id="PF00128">
    <property type="entry name" value="Alpha-amylase"/>
    <property type="match status" value="1"/>
</dbReference>
<dbReference type="AlphaFoldDB" id="A0AAC9K9E3"/>
<dbReference type="EMBL" id="CP018191">
    <property type="protein sequence ID" value="APH53999.1"/>
    <property type="molecule type" value="Genomic_DNA"/>
</dbReference>
<protein>
    <submittedName>
        <fullName evidence="2">(1-&gt;4)-alpha-D-glucan 1-alpha-D-glucosylmutase</fullName>
        <ecNumber evidence="2">5.4.99.15</ecNumber>
    </submittedName>
</protein>
<dbReference type="CDD" id="cd11336">
    <property type="entry name" value="AmyAc_MTSase"/>
    <property type="match status" value="1"/>
</dbReference>
<dbReference type="InterPro" id="IPR012767">
    <property type="entry name" value="Trehalose_TreY"/>
</dbReference>